<accession>A0A1L7GTL6</accession>
<reference evidence="1 2" key="1">
    <citation type="submission" date="2016-12" db="EMBL/GenBank/DDBJ databases">
        <title>Complete Genome Sequence of Lactobacillus fermentum Strain SNUV175, a Probiotic for Treatment of Bacterial Vaginosis.</title>
        <authorList>
            <person name="Lee S."/>
            <person name="You H.J."/>
            <person name="Kwon B."/>
            <person name="Ko G."/>
        </authorList>
    </citation>
    <scope>NUCLEOTIDE SEQUENCE [LARGE SCALE GENOMIC DNA]</scope>
    <source>
        <strain evidence="1 2">SNUV175</strain>
    </source>
</reference>
<protein>
    <submittedName>
        <fullName evidence="1">Uncharacterized protein</fullName>
    </submittedName>
</protein>
<evidence type="ECO:0000313" key="2">
    <source>
        <dbReference type="Proteomes" id="UP000185427"/>
    </source>
</evidence>
<dbReference type="Proteomes" id="UP000185427">
    <property type="component" value="Chromosome"/>
</dbReference>
<organism evidence="1 2">
    <name type="scientific">Limosilactobacillus fermentum</name>
    <name type="common">Lactobacillus fermentum</name>
    <dbReference type="NCBI Taxonomy" id="1613"/>
    <lineage>
        <taxon>Bacteria</taxon>
        <taxon>Bacillati</taxon>
        <taxon>Bacillota</taxon>
        <taxon>Bacilli</taxon>
        <taxon>Lactobacillales</taxon>
        <taxon>Lactobacillaceae</taxon>
        <taxon>Limosilactobacillus</taxon>
    </lineage>
</organism>
<dbReference type="EMBL" id="CP019030">
    <property type="protein sequence ID" value="APU45295.1"/>
    <property type="molecule type" value="Genomic_DNA"/>
</dbReference>
<name>A0A1L7GTL6_LIMFE</name>
<sequence>MTYEELKNQKDFNVNLHYSVNEVAILAPSLDTFGGDEPVVTISKVEPFNYHPRDYRDTMLDLEDWQEAVKLAQELALTPLNERGWYTTITGLKRHRKPYGGF</sequence>
<proteinExistence type="predicted"/>
<dbReference type="AlphaFoldDB" id="A0A1L7GTL6"/>
<dbReference type="RefSeq" id="WP_075667133.1">
    <property type="nucleotide sequence ID" value="NZ_CP019030.1"/>
</dbReference>
<dbReference type="OrthoDB" id="9899970at2"/>
<evidence type="ECO:0000313" key="1">
    <source>
        <dbReference type="EMBL" id="APU45295.1"/>
    </source>
</evidence>
<gene>
    <name evidence="1" type="ORF">BUW47_02040</name>
</gene>